<keyword evidence="2" id="KW-0479">Metal-binding</keyword>
<dbReference type="FunFam" id="3.60.15.10:FF:000041">
    <property type="entry name" value="Metallo-beta-lactamase domain protein"/>
    <property type="match status" value="1"/>
</dbReference>
<dbReference type="Gene3D" id="1.10.10.10">
    <property type="entry name" value="Winged helix-like DNA-binding domain superfamily/Winged helix DNA-binding domain"/>
    <property type="match status" value="1"/>
</dbReference>
<evidence type="ECO:0000313" key="6">
    <source>
        <dbReference type="EMBL" id="CCA17495.1"/>
    </source>
</evidence>
<dbReference type="InterPro" id="IPR041516">
    <property type="entry name" value="LACTB2_WH"/>
</dbReference>
<reference evidence="6" key="1">
    <citation type="journal article" date="2011" name="PLoS Biol.">
        <title>Gene gain and loss during evolution of obligate parasitism in the white rust pathogen of Arabidopsis thaliana.</title>
        <authorList>
            <person name="Kemen E."/>
            <person name="Gardiner A."/>
            <person name="Schultz-Larsen T."/>
            <person name="Kemen A.C."/>
            <person name="Balmuth A.L."/>
            <person name="Robert-Seilaniantz A."/>
            <person name="Bailey K."/>
            <person name="Holub E."/>
            <person name="Studholme D.J."/>
            <person name="Maclean D."/>
            <person name="Jones J.D."/>
        </authorList>
    </citation>
    <scope>NUCLEOTIDE SEQUENCE</scope>
</reference>
<proteinExistence type="inferred from homology"/>
<evidence type="ECO:0000259" key="5">
    <source>
        <dbReference type="SMART" id="SM00849"/>
    </source>
</evidence>
<reference evidence="6" key="2">
    <citation type="submission" date="2011-02" db="EMBL/GenBank/DDBJ databases">
        <authorList>
            <person name="MacLean D."/>
        </authorList>
    </citation>
    <scope>NUCLEOTIDE SEQUENCE</scope>
</reference>
<gene>
    <name evidence="6" type="primary">AlNc14C36G3164</name>
    <name evidence="6" type="ORF">ALNC14_036380</name>
</gene>
<evidence type="ECO:0000256" key="3">
    <source>
        <dbReference type="ARBA" id="ARBA00022801"/>
    </source>
</evidence>
<dbReference type="Gene3D" id="3.60.15.10">
    <property type="entry name" value="Ribonuclease Z/Hydroxyacylglutathione hydrolase-like"/>
    <property type="match status" value="1"/>
</dbReference>
<protein>
    <submittedName>
        <fullName evidence="6">Betalactamaselike protein putative</fullName>
    </submittedName>
</protein>
<dbReference type="Pfam" id="PF17778">
    <property type="entry name" value="WHD_BLACT"/>
    <property type="match status" value="1"/>
</dbReference>
<dbReference type="PANTHER" id="PTHR23131">
    <property type="entry name" value="ENDORIBONUCLEASE LACTB2"/>
    <property type="match status" value="1"/>
</dbReference>
<sequence length="312" mass="35184">MFQVDTSIVPDTSQNAFFLDSLVLRILGQNPGKMTLQGTNTYLVGMGKSRILIDCSDGNASYIKLLARVCQKHGVEHISDLLLTHGHLDHMGGIMHIRKLFPGIRIWKYRVNMKSEQSMRLGVRDLSLMKSFSVGTNAILTPLHASGHSMDHVCFQLDVNCSLQDNKRRLLFTGDCILGTGSTSFTSLQLLLATLKKLKALKSDTMFPGHGPVIVNTKCKINEYIEHRVQREQDILVIMGRSKVPIGIDKITSILYQNVTFLVRMAAKRSVLQHLMKLQEDGVVKVKVQQRTWYFWRPRNLFDLIDSTSNGS</sequence>
<feature type="domain" description="Metallo-beta-lactamase" evidence="5">
    <location>
        <begin position="38"/>
        <end position="210"/>
    </location>
</feature>
<evidence type="ECO:0000256" key="2">
    <source>
        <dbReference type="ARBA" id="ARBA00022723"/>
    </source>
</evidence>
<accession>F0W8N8</accession>
<comment type="similarity">
    <text evidence="1">Belongs to the metallo-beta-lactamase superfamily.</text>
</comment>
<dbReference type="InterPro" id="IPR050662">
    <property type="entry name" value="Sec-metab_biosynth-thioest"/>
</dbReference>
<keyword evidence="3" id="KW-0378">Hydrolase</keyword>
<dbReference type="Pfam" id="PF00753">
    <property type="entry name" value="Lactamase_B"/>
    <property type="match status" value="1"/>
</dbReference>
<evidence type="ECO:0000256" key="4">
    <source>
        <dbReference type="ARBA" id="ARBA00022833"/>
    </source>
</evidence>
<name>F0W8N8_9STRA</name>
<dbReference type="InterPro" id="IPR036388">
    <property type="entry name" value="WH-like_DNA-bd_sf"/>
</dbReference>
<dbReference type="GO" id="GO:0016787">
    <property type="term" value="F:hydrolase activity"/>
    <property type="evidence" value="ECO:0007669"/>
    <property type="project" value="UniProtKB-KW"/>
</dbReference>
<keyword evidence="4" id="KW-0862">Zinc</keyword>
<dbReference type="InterPro" id="IPR001279">
    <property type="entry name" value="Metallo-B-lactamas"/>
</dbReference>
<dbReference type="SMART" id="SM00849">
    <property type="entry name" value="Lactamase_B"/>
    <property type="match status" value="1"/>
</dbReference>
<dbReference type="InterPro" id="IPR036866">
    <property type="entry name" value="RibonucZ/Hydroxyglut_hydro"/>
</dbReference>
<organism evidence="6">
    <name type="scientific">Albugo laibachii Nc14</name>
    <dbReference type="NCBI Taxonomy" id="890382"/>
    <lineage>
        <taxon>Eukaryota</taxon>
        <taxon>Sar</taxon>
        <taxon>Stramenopiles</taxon>
        <taxon>Oomycota</taxon>
        <taxon>Peronosporomycetes</taxon>
        <taxon>Albuginales</taxon>
        <taxon>Albuginaceae</taxon>
        <taxon>Albugo</taxon>
    </lineage>
</organism>
<dbReference type="PANTHER" id="PTHR23131:SF0">
    <property type="entry name" value="ENDORIBONUCLEASE LACTB2"/>
    <property type="match status" value="1"/>
</dbReference>
<dbReference type="EMBL" id="FR824081">
    <property type="protein sequence ID" value="CCA17495.1"/>
    <property type="molecule type" value="Genomic_DNA"/>
</dbReference>
<dbReference type="AlphaFoldDB" id="F0W8N8"/>
<dbReference type="HOGENOM" id="CLU_048478_1_2_1"/>
<evidence type="ECO:0000256" key="1">
    <source>
        <dbReference type="ARBA" id="ARBA00007749"/>
    </source>
</evidence>
<dbReference type="GO" id="GO:0046872">
    <property type="term" value="F:metal ion binding"/>
    <property type="evidence" value="ECO:0007669"/>
    <property type="project" value="UniProtKB-KW"/>
</dbReference>
<dbReference type="SUPFAM" id="SSF56281">
    <property type="entry name" value="Metallo-hydrolase/oxidoreductase"/>
    <property type="match status" value="1"/>
</dbReference>